<gene>
    <name evidence="1" type="ORF">M413DRAFT_442791</name>
</gene>
<organism evidence="1 2">
    <name type="scientific">Hebeloma cylindrosporum</name>
    <dbReference type="NCBI Taxonomy" id="76867"/>
    <lineage>
        <taxon>Eukaryota</taxon>
        <taxon>Fungi</taxon>
        <taxon>Dikarya</taxon>
        <taxon>Basidiomycota</taxon>
        <taxon>Agaricomycotina</taxon>
        <taxon>Agaricomycetes</taxon>
        <taxon>Agaricomycetidae</taxon>
        <taxon>Agaricales</taxon>
        <taxon>Agaricineae</taxon>
        <taxon>Hymenogastraceae</taxon>
        <taxon>Hebeloma</taxon>
    </lineage>
</organism>
<reference evidence="2" key="2">
    <citation type="submission" date="2015-01" db="EMBL/GenBank/DDBJ databases">
        <title>Evolutionary Origins and Diversification of the Mycorrhizal Mutualists.</title>
        <authorList>
            <consortium name="DOE Joint Genome Institute"/>
            <consortium name="Mycorrhizal Genomics Consortium"/>
            <person name="Kohler A."/>
            <person name="Kuo A."/>
            <person name="Nagy L.G."/>
            <person name="Floudas D."/>
            <person name="Copeland A."/>
            <person name="Barry K.W."/>
            <person name="Cichocki N."/>
            <person name="Veneault-Fourrey C."/>
            <person name="LaButti K."/>
            <person name="Lindquist E.A."/>
            <person name="Lipzen A."/>
            <person name="Lundell T."/>
            <person name="Morin E."/>
            <person name="Murat C."/>
            <person name="Riley R."/>
            <person name="Ohm R."/>
            <person name="Sun H."/>
            <person name="Tunlid A."/>
            <person name="Henrissat B."/>
            <person name="Grigoriev I.V."/>
            <person name="Hibbett D.S."/>
            <person name="Martin F."/>
        </authorList>
    </citation>
    <scope>NUCLEOTIDE SEQUENCE [LARGE SCALE GENOMIC DNA]</scope>
    <source>
        <strain evidence="2">h7</strain>
    </source>
</reference>
<protein>
    <submittedName>
        <fullName evidence="1">Uncharacterized protein</fullName>
    </submittedName>
</protein>
<name>A0A0C3CL20_HEBCY</name>
<evidence type="ECO:0000313" key="1">
    <source>
        <dbReference type="EMBL" id="KIM44824.1"/>
    </source>
</evidence>
<dbReference type="EMBL" id="KN831773">
    <property type="protein sequence ID" value="KIM44824.1"/>
    <property type="molecule type" value="Genomic_DNA"/>
</dbReference>
<accession>A0A0C3CL20</accession>
<dbReference type="AlphaFoldDB" id="A0A0C3CL20"/>
<keyword evidence="2" id="KW-1185">Reference proteome</keyword>
<sequence>MTINHVSPYFALSDQPGHAQNTQTILRGRTVPLKLNFPSTPLINCGERAGQ</sequence>
<reference evidence="1 2" key="1">
    <citation type="submission" date="2014-04" db="EMBL/GenBank/DDBJ databases">
        <authorList>
            <consortium name="DOE Joint Genome Institute"/>
            <person name="Kuo A."/>
            <person name="Gay G."/>
            <person name="Dore J."/>
            <person name="Kohler A."/>
            <person name="Nagy L.G."/>
            <person name="Floudas D."/>
            <person name="Copeland A."/>
            <person name="Barry K.W."/>
            <person name="Cichocki N."/>
            <person name="Veneault-Fourrey C."/>
            <person name="LaButti K."/>
            <person name="Lindquist E.A."/>
            <person name="Lipzen A."/>
            <person name="Lundell T."/>
            <person name="Morin E."/>
            <person name="Murat C."/>
            <person name="Sun H."/>
            <person name="Tunlid A."/>
            <person name="Henrissat B."/>
            <person name="Grigoriev I.V."/>
            <person name="Hibbett D.S."/>
            <person name="Martin F."/>
            <person name="Nordberg H.P."/>
            <person name="Cantor M.N."/>
            <person name="Hua S.X."/>
        </authorList>
    </citation>
    <scope>NUCLEOTIDE SEQUENCE [LARGE SCALE GENOMIC DNA]</scope>
    <source>
        <strain evidence="2">h7</strain>
    </source>
</reference>
<dbReference type="Proteomes" id="UP000053424">
    <property type="component" value="Unassembled WGS sequence"/>
</dbReference>
<dbReference type="HOGENOM" id="CLU_3106625_0_0_1"/>
<proteinExistence type="predicted"/>
<evidence type="ECO:0000313" key="2">
    <source>
        <dbReference type="Proteomes" id="UP000053424"/>
    </source>
</evidence>